<protein>
    <submittedName>
        <fullName evidence="2">Uncharacterized protein</fullName>
    </submittedName>
</protein>
<gene>
    <name evidence="2" type="ORF">HHL10_13990</name>
</gene>
<keyword evidence="1" id="KW-0472">Membrane</keyword>
<proteinExistence type="predicted"/>
<evidence type="ECO:0000256" key="1">
    <source>
        <dbReference type="SAM" id="Phobius"/>
    </source>
</evidence>
<name>A0A848FA10_9BURK</name>
<evidence type="ECO:0000313" key="3">
    <source>
        <dbReference type="Proteomes" id="UP000574067"/>
    </source>
</evidence>
<organism evidence="2 3">
    <name type="scientific">Azohydromonas caseinilytica</name>
    <dbReference type="NCBI Taxonomy" id="2728836"/>
    <lineage>
        <taxon>Bacteria</taxon>
        <taxon>Pseudomonadati</taxon>
        <taxon>Pseudomonadota</taxon>
        <taxon>Betaproteobacteria</taxon>
        <taxon>Burkholderiales</taxon>
        <taxon>Sphaerotilaceae</taxon>
        <taxon>Azohydromonas</taxon>
    </lineage>
</organism>
<feature type="transmembrane region" description="Helical" evidence="1">
    <location>
        <begin position="48"/>
        <end position="70"/>
    </location>
</feature>
<dbReference type="EMBL" id="JABBFW010000008">
    <property type="protein sequence ID" value="NML16088.1"/>
    <property type="molecule type" value="Genomic_DNA"/>
</dbReference>
<comment type="caution">
    <text evidence="2">The sequence shown here is derived from an EMBL/GenBank/DDBJ whole genome shotgun (WGS) entry which is preliminary data.</text>
</comment>
<feature type="transmembrane region" description="Helical" evidence="1">
    <location>
        <begin position="107"/>
        <end position="123"/>
    </location>
</feature>
<dbReference type="RefSeq" id="WP_169160984.1">
    <property type="nucleotide sequence ID" value="NZ_JABBFW010000008.1"/>
</dbReference>
<keyword evidence="1" id="KW-0812">Transmembrane</keyword>
<keyword evidence="1" id="KW-1133">Transmembrane helix</keyword>
<dbReference type="Proteomes" id="UP000574067">
    <property type="component" value="Unassembled WGS sequence"/>
</dbReference>
<accession>A0A848FA10</accession>
<evidence type="ECO:0000313" key="2">
    <source>
        <dbReference type="EMBL" id="NML16088.1"/>
    </source>
</evidence>
<sequence>MRPPWPWRLGRSAGLLLVLPVALAWLSSRGLAWLGAPPPQASPSAAMLAWLLWWGPLLETALLLAAAAAVTWRATRHRPSAGAGRVACTLIIGLSFLVAHVPQSGPAALASMPMALLLAGRAAHAVRQPARQVGLVHAPALYAMHVAYNASVLWIGSAA</sequence>
<keyword evidence="3" id="KW-1185">Reference proteome</keyword>
<feature type="transmembrane region" description="Helical" evidence="1">
    <location>
        <begin position="135"/>
        <end position="156"/>
    </location>
</feature>
<feature type="transmembrane region" description="Helical" evidence="1">
    <location>
        <begin position="82"/>
        <end position="101"/>
    </location>
</feature>
<reference evidence="2 3" key="1">
    <citation type="submission" date="2020-04" db="EMBL/GenBank/DDBJ databases">
        <title>Azohydromonas sp. isolated from soil.</title>
        <authorList>
            <person name="Dahal R.H."/>
        </authorList>
    </citation>
    <scope>NUCLEOTIDE SEQUENCE [LARGE SCALE GENOMIC DNA]</scope>
    <source>
        <strain evidence="2 3">G-1-1-14</strain>
    </source>
</reference>
<dbReference type="AlphaFoldDB" id="A0A848FA10"/>